<evidence type="ECO:0000256" key="2">
    <source>
        <dbReference type="SAM" id="SignalP"/>
    </source>
</evidence>
<keyword evidence="2" id="KW-0732">Signal</keyword>
<evidence type="ECO:0000313" key="3">
    <source>
        <dbReference type="EMBL" id="SPE21484.1"/>
    </source>
</evidence>
<evidence type="ECO:0008006" key="5">
    <source>
        <dbReference type="Google" id="ProtNLM"/>
    </source>
</evidence>
<sequence>MNKKLTVGLATATLLLLAACGQQADSTKTSSNSHSTTQSEKRAKKQSELKLRAQSSAKKQASEASAKAMSESREKAAIASSIAAAQSAEVASSTAASEQAASASSASAAQQASETVASKASESQQAAEQAKQSAIKPITQAEAIEAEKKAFEGAEVIVSHNGTFSSQPDGSMTAHDYSGAQGEDFWTFTPNADGTITVLSKFGSVKGGEQQIETHVVPR</sequence>
<evidence type="ECO:0000313" key="4">
    <source>
        <dbReference type="Proteomes" id="UP000239650"/>
    </source>
</evidence>
<comment type="caution">
    <text evidence="3">The sequence shown here is derived from an EMBL/GenBank/DDBJ whole genome shotgun (WGS) entry which is preliminary data.</text>
</comment>
<dbReference type="Proteomes" id="UP000239650">
    <property type="component" value="Unassembled WGS sequence"/>
</dbReference>
<feature type="signal peptide" evidence="2">
    <location>
        <begin position="1"/>
        <end position="24"/>
    </location>
</feature>
<feature type="region of interest" description="Disordered" evidence="1">
    <location>
        <begin position="23"/>
        <end position="81"/>
    </location>
</feature>
<feature type="chain" id="PRO_5041936772" description="Lipoprotein" evidence="2">
    <location>
        <begin position="25"/>
        <end position="219"/>
    </location>
</feature>
<evidence type="ECO:0000256" key="1">
    <source>
        <dbReference type="SAM" id="MobiDB-lite"/>
    </source>
</evidence>
<dbReference type="AlphaFoldDB" id="A0AAE8J5H2"/>
<feature type="compositionally biased region" description="Low complexity" evidence="1">
    <location>
        <begin position="52"/>
        <end position="69"/>
    </location>
</feature>
<proteinExistence type="predicted"/>
<dbReference type="EMBL" id="OKRC01000006">
    <property type="protein sequence ID" value="SPE21484.1"/>
    <property type="molecule type" value="Genomic_DNA"/>
</dbReference>
<reference evidence="3 4" key="1">
    <citation type="submission" date="2018-02" db="EMBL/GenBank/DDBJ databases">
        <authorList>
            <person name="Rodrigo-Torres L."/>
            <person name="Arahal R. D."/>
            <person name="Lucena T."/>
        </authorList>
    </citation>
    <scope>NUCLEOTIDE SEQUENCE [LARGE SCALE GENOMIC DNA]</scope>
    <source>
        <strain evidence="3 4">CECT 9267</strain>
    </source>
</reference>
<dbReference type="GeneID" id="57132896"/>
<feature type="compositionally biased region" description="Basic and acidic residues" evidence="1">
    <location>
        <begin position="39"/>
        <end position="51"/>
    </location>
</feature>
<accession>A0AAE8J5H2</accession>
<feature type="compositionally biased region" description="Low complexity" evidence="1">
    <location>
        <begin position="26"/>
        <end position="38"/>
    </location>
</feature>
<dbReference type="PROSITE" id="PS51257">
    <property type="entry name" value="PROKAR_LIPOPROTEIN"/>
    <property type="match status" value="1"/>
</dbReference>
<protein>
    <recommendedName>
        <fullName evidence="5">Lipoprotein</fullName>
    </recommendedName>
</protein>
<dbReference type="RefSeq" id="WP_025016470.1">
    <property type="nucleotide sequence ID" value="NZ_BJLN01000013.1"/>
</dbReference>
<gene>
    <name evidence="3" type="ORF">LAS9267_01366</name>
</gene>
<name>A0AAE8J5H2_LATSK</name>
<organism evidence="3 4">
    <name type="scientific">Latilactobacillus sakei</name>
    <name type="common">Lactobacillus sakei</name>
    <dbReference type="NCBI Taxonomy" id="1599"/>
    <lineage>
        <taxon>Bacteria</taxon>
        <taxon>Bacillati</taxon>
        <taxon>Bacillota</taxon>
        <taxon>Bacilli</taxon>
        <taxon>Lactobacillales</taxon>
        <taxon>Lactobacillaceae</taxon>
        <taxon>Latilactobacillus</taxon>
    </lineage>
</organism>